<comment type="similarity">
    <text evidence="4">Belongs to the flavin monoamine oxidase family.</text>
</comment>
<dbReference type="GO" id="GO:0016491">
    <property type="term" value="F:oxidoreductase activity"/>
    <property type="evidence" value="ECO:0007669"/>
    <property type="project" value="UniProtKB-KW"/>
</dbReference>
<dbReference type="Gene3D" id="3.50.50.60">
    <property type="entry name" value="FAD/NAD(P)-binding domain"/>
    <property type="match status" value="1"/>
</dbReference>
<dbReference type="InterPro" id="IPR036188">
    <property type="entry name" value="FAD/NAD-bd_sf"/>
</dbReference>
<dbReference type="PRINTS" id="PR00757">
    <property type="entry name" value="AMINEOXDASEF"/>
</dbReference>
<dbReference type="EMBL" id="CCKQ01000511">
    <property type="protein sequence ID" value="CDW71593.1"/>
    <property type="molecule type" value="Genomic_DNA"/>
</dbReference>
<dbReference type="InterPro" id="IPR002937">
    <property type="entry name" value="Amino_oxidase"/>
</dbReference>
<sequence>MESQQTPNGTNIKKEITNSTHVYDVVIIGAGISGLGAANHLKEQGYENVLVLESQDRVGGRISSQNLSDEVVVDLGASWIHGAGPGANEIPEWRNKLNPIYELANKLNIRTVKTQDDVYDSSQQKYYWYKGGEMPSDIFQVVDKFRSYYEQHCKKANKKLSIQDLFSKFDFGPYQDDEKVKRFILVSDFESEYDGDSSQLSASQIDNQSQFDGEDRIFPLGYSQIPNALAQSIRINLNSKIKNIDYTRDIIDIQTTNNILYKARKLIVTVPLAILAQKVINFTPVLPAKKIQSINRLGQGLLDKLIIQFEEVFWDKNIDWLTYVSDAEQSDWAVSFNHHKYLSQPVITMFNTYNSAVKFSHLSDEELVSSALVALNTMYPRAKVTREKIKGFKRSNWSNNEHAKMSYTFAKVGCTPADSEEIAKGVNNKVWFAGEHTCFDFLGTVNGAYISGLKAAQNIIQSLKA</sequence>
<keyword evidence="7" id="KW-1185">Reference proteome</keyword>
<dbReference type="Proteomes" id="UP000039865">
    <property type="component" value="Unassembled WGS sequence"/>
</dbReference>
<evidence type="ECO:0000256" key="4">
    <source>
        <dbReference type="RuleBase" id="RU362067"/>
    </source>
</evidence>
<evidence type="ECO:0000256" key="1">
    <source>
        <dbReference type="ARBA" id="ARBA00001974"/>
    </source>
</evidence>
<organism evidence="6 7">
    <name type="scientific">Stylonychia lemnae</name>
    <name type="common">Ciliate</name>
    <dbReference type="NCBI Taxonomy" id="5949"/>
    <lineage>
        <taxon>Eukaryota</taxon>
        <taxon>Sar</taxon>
        <taxon>Alveolata</taxon>
        <taxon>Ciliophora</taxon>
        <taxon>Intramacronucleata</taxon>
        <taxon>Spirotrichea</taxon>
        <taxon>Stichotrichia</taxon>
        <taxon>Sporadotrichida</taxon>
        <taxon>Oxytrichidae</taxon>
        <taxon>Stylonychinae</taxon>
        <taxon>Stylonychia</taxon>
    </lineage>
</organism>
<keyword evidence="4" id="KW-0285">Flavoprotein</keyword>
<comment type="cofactor">
    <cofactor evidence="1 4">
        <name>FAD</name>
        <dbReference type="ChEBI" id="CHEBI:57692"/>
    </cofactor>
</comment>
<dbReference type="Gene3D" id="3.90.660.10">
    <property type="match status" value="1"/>
</dbReference>
<feature type="binding site" evidence="3">
    <location>
        <position position="33"/>
    </location>
    <ligand>
        <name>FAD</name>
        <dbReference type="ChEBI" id="CHEBI:57692"/>
    </ligand>
</feature>
<dbReference type="PANTHER" id="PTHR10742:SF410">
    <property type="entry name" value="LYSINE-SPECIFIC HISTONE DEMETHYLASE 2"/>
    <property type="match status" value="1"/>
</dbReference>
<dbReference type="Pfam" id="PF01593">
    <property type="entry name" value="Amino_oxidase"/>
    <property type="match status" value="1"/>
</dbReference>
<dbReference type="OrthoDB" id="406280at2759"/>
<dbReference type="SUPFAM" id="SSF51905">
    <property type="entry name" value="FAD/NAD(P)-binding domain"/>
    <property type="match status" value="1"/>
</dbReference>
<dbReference type="OMA" id="EAQAVDW"/>
<proteinExistence type="inferred from homology"/>
<dbReference type="PANTHER" id="PTHR10742">
    <property type="entry name" value="FLAVIN MONOAMINE OXIDASE"/>
    <property type="match status" value="1"/>
</dbReference>
<evidence type="ECO:0000256" key="2">
    <source>
        <dbReference type="ARBA" id="ARBA00023002"/>
    </source>
</evidence>
<name>A0A077ZNV0_STYLE</name>
<keyword evidence="4" id="KW-0274">FAD</keyword>
<feature type="domain" description="Amine oxidase" evidence="5">
    <location>
        <begin position="32"/>
        <end position="460"/>
    </location>
</feature>
<evidence type="ECO:0000256" key="3">
    <source>
        <dbReference type="PIRSR" id="PIRSR601613-1"/>
    </source>
</evidence>
<keyword evidence="2 4" id="KW-0560">Oxidoreductase</keyword>
<gene>
    <name evidence="6" type="primary">Contig3621.g3865</name>
    <name evidence="6" type="ORF">STYLEM_540</name>
</gene>
<evidence type="ECO:0000259" key="5">
    <source>
        <dbReference type="Pfam" id="PF01593"/>
    </source>
</evidence>
<reference evidence="6 7" key="1">
    <citation type="submission" date="2014-06" db="EMBL/GenBank/DDBJ databases">
        <authorList>
            <person name="Swart Estienne"/>
        </authorList>
    </citation>
    <scope>NUCLEOTIDE SEQUENCE [LARGE SCALE GENOMIC DNA]</scope>
    <source>
        <strain evidence="6 7">130c</strain>
    </source>
</reference>
<dbReference type="InParanoid" id="A0A077ZNV0"/>
<dbReference type="SUPFAM" id="SSF54373">
    <property type="entry name" value="FAD-linked reductases, C-terminal domain"/>
    <property type="match status" value="1"/>
</dbReference>
<feature type="binding site" evidence="3">
    <location>
        <position position="350"/>
    </location>
    <ligand>
        <name>substrate</name>
    </ligand>
</feature>
<protein>
    <recommendedName>
        <fullName evidence="4">Amine oxidase</fullName>
        <ecNumber evidence="4">1.4.3.-</ecNumber>
    </recommendedName>
</protein>
<dbReference type="InterPro" id="IPR050281">
    <property type="entry name" value="Flavin_monoamine_oxidase"/>
</dbReference>
<dbReference type="AlphaFoldDB" id="A0A077ZNV0"/>
<evidence type="ECO:0000313" key="6">
    <source>
        <dbReference type="EMBL" id="CDW71593.1"/>
    </source>
</evidence>
<dbReference type="EC" id="1.4.3.-" evidence="4"/>
<accession>A0A077ZNV0</accession>
<evidence type="ECO:0000313" key="7">
    <source>
        <dbReference type="Proteomes" id="UP000039865"/>
    </source>
</evidence>
<dbReference type="InterPro" id="IPR001613">
    <property type="entry name" value="Flavin_amine_oxidase"/>
</dbReference>